<dbReference type="RefSeq" id="WP_092116318.1">
    <property type="nucleotide sequence ID" value="NZ_FMXO01000001.1"/>
</dbReference>
<evidence type="ECO:0000256" key="1">
    <source>
        <dbReference type="SAM" id="Phobius"/>
    </source>
</evidence>
<keyword evidence="1" id="KW-0472">Membrane</keyword>
<name>A0A1G6A7F5_9BACT</name>
<accession>A0A1G6A7F5</accession>
<keyword evidence="4" id="KW-1185">Reference proteome</keyword>
<keyword evidence="1" id="KW-0812">Transmembrane</keyword>
<dbReference type="Pfam" id="PF11906">
    <property type="entry name" value="DUF3426"/>
    <property type="match status" value="1"/>
</dbReference>
<dbReference type="STRING" id="617002.SAMN05660653_00205"/>
<dbReference type="AlphaFoldDB" id="A0A1G6A7F5"/>
<organism evidence="3 4">
    <name type="scientific">Desulfonatronum thiosulfatophilum</name>
    <dbReference type="NCBI Taxonomy" id="617002"/>
    <lineage>
        <taxon>Bacteria</taxon>
        <taxon>Pseudomonadati</taxon>
        <taxon>Thermodesulfobacteriota</taxon>
        <taxon>Desulfovibrionia</taxon>
        <taxon>Desulfovibrionales</taxon>
        <taxon>Desulfonatronaceae</taxon>
        <taxon>Desulfonatronum</taxon>
    </lineage>
</organism>
<dbReference type="InterPro" id="IPR011723">
    <property type="entry name" value="Znf/thioredoxin_put"/>
</dbReference>
<feature type="transmembrane region" description="Helical" evidence="1">
    <location>
        <begin position="99"/>
        <end position="120"/>
    </location>
</feature>
<evidence type="ECO:0000313" key="3">
    <source>
        <dbReference type="EMBL" id="SDB04332.1"/>
    </source>
</evidence>
<dbReference type="NCBIfam" id="TIGR02098">
    <property type="entry name" value="MJ0042_CXXC"/>
    <property type="match status" value="1"/>
</dbReference>
<feature type="domain" description="Zinc finger/thioredoxin putative" evidence="2">
    <location>
        <begin position="1"/>
        <end position="36"/>
    </location>
</feature>
<gene>
    <name evidence="3" type="ORF">SAMN05660653_00205</name>
</gene>
<keyword evidence="1" id="KW-1133">Transmembrane helix</keyword>
<evidence type="ECO:0000313" key="4">
    <source>
        <dbReference type="Proteomes" id="UP000198771"/>
    </source>
</evidence>
<dbReference type="InterPro" id="IPR021834">
    <property type="entry name" value="DUF3426"/>
</dbReference>
<reference evidence="3 4" key="1">
    <citation type="submission" date="2016-10" db="EMBL/GenBank/DDBJ databases">
        <authorList>
            <person name="de Groot N.N."/>
        </authorList>
    </citation>
    <scope>NUCLEOTIDE SEQUENCE [LARGE SCALE GENOMIC DNA]</scope>
    <source>
        <strain evidence="3 4">ASO4-2</strain>
    </source>
</reference>
<evidence type="ECO:0000259" key="2">
    <source>
        <dbReference type="Pfam" id="PF13717"/>
    </source>
</evidence>
<dbReference type="Proteomes" id="UP000198771">
    <property type="component" value="Unassembled WGS sequence"/>
</dbReference>
<dbReference type="Pfam" id="PF13717">
    <property type="entry name" value="Zn_ribbon_4"/>
    <property type="match status" value="1"/>
</dbReference>
<protein>
    <submittedName>
        <fullName evidence="3">MJ0042 family finger-like domain-containing protein</fullName>
    </submittedName>
</protein>
<proteinExistence type="predicted"/>
<dbReference type="EMBL" id="FMXO01000001">
    <property type="protein sequence ID" value="SDB04332.1"/>
    <property type="molecule type" value="Genomic_DNA"/>
</dbReference>
<sequence>MIVTCPNCDTKYNLDAAVLGTEGAKVRCIRCSHVFFVTPPSDHESEPDQHLDAEFDWLKDIDEPGIGSKKANTGGAASDAQASDISLEIHPSEEPKSRALTLVFVVLGLVIIGLGVFLFARQDGQNIVSSWFGTPPAEEAQAPEVLGPDQVHLISLQNVRQYFVTNEKIGQLFVIEGKARNDFPTPMELFKIEASLFDGEGHVVERKEFLAGNTVSLFQLQILSEQELDAALQARVGILTNNTNLRPGMDVQFMVVFPNPPATVQEYGLKVIEAQHPPQ</sequence>